<gene>
    <name evidence="3" type="ORF">CKY28_12890</name>
</gene>
<protein>
    <submittedName>
        <fullName evidence="3">Uncharacterized protein</fullName>
    </submittedName>
</protein>
<keyword evidence="2" id="KW-0472">Membrane</keyword>
<accession>A0A2A2SCI3</accession>
<evidence type="ECO:0000256" key="1">
    <source>
        <dbReference type="SAM" id="MobiDB-lite"/>
    </source>
</evidence>
<dbReference type="EMBL" id="NSLI01000004">
    <property type="protein sequence ID" value="PAX06959.1"/>
    <property type="molecule type" value="Genomic_DNA"/>
</dbReference>
<sequence length="161" mass="16439">MMRTVSEHATRSGARATGSPSADTGAGASGLQLLRIVLAVKIVGTVLPFALPLLLMSADALRQSFGYAPEPLLVARLLGWSYLAILIGYAGGFLEARRGVFPTTAVAMGVASSAGASAIQASVLFGSGATRGPAASDLLALGFTAGVTATLLFCWRQATRR</sequence>
<evidence type="ECO:0000313" key="4">
    <source>
        <dbReference type="Proteomes" id="UP000218151"/>
    </source>
</evidence>
<feature type="transmembrane region" description="Helical" evidence="2">
    <location>
        <begin position="138"/>
        <end position="155"/>
    </location>
</feature>
<dbReference type="RefSeq" id="WP_095998785.1">
    <property type="nucleotide sequence ID" value="NZ_NSLI01000004.1"/>
</dbReference>
<dbReference type="OrthoDB" id="7611067at2"/>
<evidence type="ECO:0000313" key="3">
    <source>
        <dbReference type="EMBL" id="PAX06959.1"/>
    </source>
</evidence>
<organism evidence="3 4">
    <name type="scientific">Sphingomonas lenta</name>
    <dbReference type="NCBI Taxonomy" id="1141887"/>
    <lineage>
        <taxon>Bacteria</taxon>
        <taxon>Pseudomonadati</taxon>
        <taxon>Pseudomonadota</taxon>
        <taxon>Alphaproteobacteria</taxon>
        <taxon>Sphingomonadales</taxon>
        <taxon>Sphingomonadaceae</taxon>
        <taxon>Sphingomonas</taxon>
    </lineage>
</organism>
<feature type="transmembrane region" description="Helical" evidence="2">
    <location>
        <begin position="77"/>
        <end position="94"/>
    </location>
</feature>
<reference evidence="4" key="1">
    <citation type="submission" date="2017-09" db="EMBL/GenBank/DDBJ databases">
        <authorList>
            <person name="Feng G."/>
            <person name="Zhu H."/>
        </authorList>
    </citation>
    <scope>NUCLEOTIDE SEQUENCE [LARGE SCALE GENOMIC DNA]</scope>
    <source>
        <strain evidence="4">1PNM-20</strain>
    </source>
</reference>
<proteinExistence type="predicted"/>
<dbReference type="AlphaFoldDB" id="A0A2A2SCI3"/>
<name>A0A2A2SCI3_9SPHN</name>
<comment type="caution">
    <text evidence="3">The sequence shown here is derived from an EMBL/GenBank/DDBJ whole genome shotgun (WGS) entry which is preliminary data.</text>
</comment>
<keyword evidence="2" id="KW-0812">Transmembrane</keyword>
<keyword evidence="2" id="KW-1133">Transmembrane helix</keyword>
<feature type="transmembrane region" description="Helical" evidence="2">
    <location>
        <begin position="36"/>
        <end position="57"/>
    </location>
</feature>
<evidence type="ECO:0000256" key="2">
    <source>
        <dbReference type="SAM" id="Phobius"/>
    </source>
</evidence>
<feature type="transmembrane region" description="Helical" evidence="2">
    <location>
        <begin position="106"/>
        <end position="126"/>
    </location>
</feature>
<dbReference type="Proteomes" id="UP000218151">
    <property type="component" value="Unassembled WGS sequence"/>
</dbReference>
<feature type="region of interest" description="Disordered" evidence="1">
    <location>
        <begin position="1"/>
        <end position="25"/>
    </location>
</feature>
<keyword evidence="4" id="KW-1185">Reference proteome</keyword>
<feature type="compositionally biased region" description="Basic and acidic residues" evidence="1">
    <location>
        <begin position="1"/>
        <end position="10"/>
    </location>
</feature>